<feature type="non-terminal residue" evidence="2">
    <location>
        <position position="381"/>
    </location>
</feature>
<keyword evidence="3" id="KW-1185">Reference proteome</keyword>
<gene>
    <name evidence="2" type="ORF">FGG08_005512</name>
</gene>
<evidence type="ECO:0000313" key="3">
    <source>
        <dbReference type="Proteomes" id="UP000698800"/>
    </source>
</evidence>
<organism evidence="2 3">
    <name type="scientific">Glutinoglossum americanum</name>
    <dbReference type="NCBI Taxonomy" id="1670608"/>
    <lineage>
        <taxon>Eukaryota</taxon>
        <taxon>Fungi</taxon>
        <taxon>Dikarya</taxon>
        <taxon>Ascomycota</taxon>
        <taxon>Pezizomycotina</taxon>
        <taxon>Geoglossomycetes</taxon>
        <taxon>Geoglossales</taxon>
        <taxon>Geoglossaceae</taxon>
        <taxon>Glutinoglossum</taxon>
    </lineage>
</organism>
<keyword evidence="1" id="KW-0175">Coiled coil</keyword>
<dbReference type="Proteomes" id="UP000698800">
    <property type="component" value="Unassembled WGS sequence"/>
</dbReference>
<feature type="coiled-coil region" evidence="1">
    <location>
        <begin position="155"/>
        <end position="182"/>
    </location>
</feature>
<protein>
    <submittedName>
        <fullName evidence="2">Uncharacterized protein</fullName>
    </submittedName>
</protein>
<reference evidence="2" key="1">
    <citation type="submission" date="2021-03" db="EMBL/GenBank/DDBJ databases">
        <title>Comparative genomics and phylogenomic investigation of the class Geoglossomycetes provide insights into ecological specialization and systematics.</title>
        <authorList>
            <person name="Melie T."/>
            <person name="Pirro S."/>
            <person name="Miller A.N."/>
            <person name="Quandt A."/>
        </authorList>
    </citation>
    <scope>NUCLEOTIDE SEQUENCE</scope>
    <source>
        <strain evidence="2">GBOQ0MN5Z8</strain>
    </source>
</reference>
<proteinExistence type="predicted"/>
<name>A0A9P8KYG2_9PEZI</name>
<comment type="caution">
    <text evidence="2">The sequence shown here is derived from an EMBL/GenBank/DDBJ whole genome shotgun (WGS) entry which is preliminary data.</text>
</comment>
<evidence type="ECO:0000256" key="1">
    <source>
        <dbReference type="SAM" id="Coils"/>
    </source>
</evidence>
<dbReference type="AlphaFoldDB" id="A0A9P8KYG2"/>
<sequence length="381" mass="44281">MKRHRREVHNHYFEVQKTNQINKSLSDTTTELLQLIHQQLDEKERVIEQKKQAVKDSDDLTEVSSWLDRTQWIRHLEGQDKATVAKLVNQAGDKELELQYVEKSLVRLVEKARQTILQKKVSTFMLHRVENFHAGEDSHKPFHVNLMLETIKRYQRRVKEVLQAANQAIQFEEEELEETKVEIINGELDKSCLELCIALLDHRLDHNEYESAVLSYMAIAGLEYIPGSQPSWYKFKDSAQCTPLLSGFIKVAQMLTVQYCLEKENRGEVESCRELLEQLHTRFLVVGTATPMDWVIRLRLYGRAVGNKTTAVGSINWVGEKVIYREIELGMSDLRQLVYELCEQTRDILFNDLLFIQGMEGDLPSYCWSELKDNPAKDDPG</sequence>
<dbReference type="OrthoDB" id="5414352at2759"/>
<accession>A0A9P8KYG2</accession>
<evidence type="ECO:0000313" key="2">
    <source>
        <dbReference type="EMBL" id="KAH0537764.1"/>
    </source>
</evidence>
<dbReference type="EMBL" id="JAGHQL010000132">
    <property type="protein sequence ID" value="KAH0537764.1"/>
    <property type="molecule type" value="Genomic_DNA"/>
</dbReference>